<keyword evidence="3" id="KW-1133">Transmembrane helix</keyword>
<dbReference type="EMBL" id="JAAAWN010000008">
    <property type="protein sequence ID" value="NDV91118.1"/>
    <property type="molecule type" value="Genomic_DNA"/>
</dbReference>
<reference evidence="5 6" key="1">
    <citation type="submission" date="2020-01" db="EMBL/GenBank/DDBJ databases">
        <authorList>
            <person name="Chen J."/>
            <person name="Zhu S."/>
            <person name="Yang J."/>
        </authorList>
    </citation>
    <scope>NUCLEOTIDE SEQUENCE [LARGE SCALE GENOMIC DNA]</scope>
    <source>
        <strain evidence="5 6">345S023</strain>
    </source>
</reference>
<dbReference type="InterPro" id="IPR050768">
    <property type="entry name" value="UPF0353/GerABKA_families"/>
</dbReference>
<evidence type="ECO:0000313" key="5">
    <source>
        <dbReference type="EMBL" id="NDV91118.1"/>
    </source>
</evidence>
<feature type="repeat" description="TPR" evidence="1">
    <location>
        <begin position="421"/>
        <end position="454"/>
    </location>
</feature>
<feature type="compositionally biased region" description="Low complexity" evidence="2">
    <location>
        <begin position="469"/>
        <end position="543"/>
    </location>
</feature>
<evidence type="ECO:0000259" key="4">
    <source>
        <dbReference type="Pfam" id="PF13519"/>
    </source>
</evidence>
<dbReference type="InterPro" id="IPR036465">
    <property type="entry name" value="vWFA_dom_sf"/>
</dbReference>
<dbReference type="SUPFAM" id="SSF48452">
    <property type="entry name" value="TPR-like"/>
    <property type="match status" value="1"/>
</dbReference>
<dbReference type="PANTHER" id="PTHR22550">
    <property type="entry name" value="SPORE GERMINATION PROTEIN"/>
    <property type="match status" value="1"/>
</dbReference>
<dbReference type="Gene3D" id="3.40.50.410">
    <property type="entry name" value="von Willebrand factor, type A domain"/>
    <property type="match status" value="1"/>
</dbReference>
<accession>A0A7X5LKN4</accession>
<dbReference type="SUPFAM" id="SSF53300">
    <property type="entry name" value="vWA-like"/>
    <property type="match status" value="1"/>
</dbReference>
<organism evidence="5 6">
    <name type="scientific">Alteromonas profundi</name>
    <dbReference type="NCBI Taxonomy" id="2696062"/>
    <lineage>
        <taxon>Bacteria</taxon>
        <taxon>Pseudomonadati</taxon>
        <taxon>Pseudomonadota</taxon>
        <taxon>Gammaproteobacteria</taxon>
        <taxon>Alteromonadales</taxon>
        <taxon>Alteromonadaceae</taxon>
        <taxon>Alteromonas/Salinimonas group</taxon>
        <taxon>Alteromonas</taxon>
    </lineage>
</organism>
<dbReference type="Gene3D" id="1.25.40.10">
    <property type="entry name" value="Tetratricopeptide repeat domain"/>
    <property type="match status" value="1"/>
</dbReference>
<feature type="compositionally biased region" description="Acidic residues" evidence="2">
    <location>
        <begin position="544"/>
        <end position="558"/>
    </location>
</feature>
<dbReference type="SMART" id="SM00028">
    <property type="entry name" value="TPR"/>
    <property type="match status" value="1"/>
</dbReference>
<comment type="caution">
    <text evidence="5">The sequence shown here is derived from an EMBL/GenBank/DDBJ whole genome shotgun (WGS) entry which is preliminary data.</text>
</comment>
<keyword evidence="1" id="KW-0802">TPR repeat</keyword>
<dbReference type="RefSeq" id="WP_163084704.1">
    <property type="nucleotide sequence ID" value="NZ_JAAAWN010000008.1"/>
</dbReference>
<feature type="compositionally biased region" description="Low complexity" evidence="2">
    <location>
        <begin position="563"/>
        <end position="574"/>
    </location>
</feature>
<evidence type="ECO:0000256" key="2">
    <source>
        <dbReference type="SAM" id="MobiDB-lite"/>
    </source>
</evidence>
<proteinExistence type="predicted"/>
<dbReference type="InterPro" id="IPR019734">
    <property type="entry name" value="TPR_rpt"/>
</dbReference>
<evidence type="ECO:0000256" key="1">
    <source>
        <dbReference type="PROSITE-ProRule" id="PRU00339"/>
    </source>
</evidence>
<feature type="transmembrane region" description="Helical" evidence="3">
    <location>
        <begin position="62"/>
        <end position="81"/>
    </location>
</feature>
<gene>
    <name evidence="5" type="ORF">GTH32_07960</name>
</gene>
<dbReference type="Proteomes" id="UP000470213">
    <property type="component" value="Unassembled WGS sequence"/>
</dbReference>
<dbReference type="AlphaFoldDB" id="A0A7X5LKN4"/>
<feature type="transmembrane region" description="Helical" evidence="3">
    <location>
        <begin position="12"/>
        <end position="29"/>
    </location>
</feature>
<sequence length="638" mass="71263">MPIQDFHFIRPEWLWAIVPALGLLIWLKMAHKKQSGWQSVIPPHLYKHMLIGQVQKGKRPPYSWLFFIWLLSIFAMAGPTWERLPQPVYQLKTGHVIVVDMSLSMRATDVNPNRLTRAKYKAIDLVNRIGEGEMGLVAYAGDAFVISPLTKDAANITTLIPSLAPEIMPIPGSDPLLGIEQAAQLLTNAGYSKGAIYWITDGIDRQQQQELQAFVSSMPFTLNALIVGTDEGAPITQKNGELLKDNSGGIVIPRVNADAVTRIANAGDGIAERLTNNDDDIEALASLSLLETGVQTEQESEENEGDQWRELGPYLLLVMLPFIALGFRKGLVFSLVLCVYFPFSSDTAYAQQTKASSSTSDTRWWKAPFLNKDQEGFQHYSEGNYETAASQFDDPAWQGAAHYKAGNYEAALNAYQQVNTIDGLYNKANSLAHLGKLDEAIAAYEEVLEAAPDHQDAIDNKALLEALKQQQEQEQQEQQNQQSQNEDGQSDEQPQNEESPQSPENDSESSQNENSDDAQQQNNASQDSGSQDQDSGEQQGSEEQNGDEPPNDTAEDENREQQENAQPENEQNSNTDDKPSQAAAQQGELTDEEKEQQQRIESLMRRVPDDPAFLLKRKMQLEAQKRQRQRMPSNRSDW</sequence>
<protein>
    <submittedName>
        <fullName evidence="5">VWA domain-containing protein</fullName>
    </submittedName>
</protein>
<dbReference type="Pfam" id="PF13519">
    <property type="entry name" value="VWA_2"/>
    <property type="match status" value="1"/>
</dbReference>
<keyword evidence="3" id="KW-0472">Membrane</keyword>
<feature type="compositionally biased region" description="Basic and acidic residues" evidence="2">
    <location>
        <begin position="595"/>
        <end position="609"/>
    </location>
</feature>
<evidence type="ECO:0000256" key="3">
    <source>
        <dbReference type="SAM" id="Phobius"/>
    </source>
</evidence>
<keyword evidence="3" id="KW-0812">Transmembrane</keyword>
<dbReference type="Pfam" id="PF00515">
    <property type="entry name" value="TPR_1"/>
    <property type="match status" value="1"/>
</dbReference>
<dbReference type="InterPro" id="IPR011990">
    <property type="entry name" value="TPR-like_helical_dom_sf"/>
</dbReference>
<feature type="region of interest" description="Disordered" evidence="2">
    <location>
        <begin position="469"/>
        <end position="638"/>
    </location>
</feature>
<dbReference type="PANTHER" id="PTHR22550:SF14">
    <property type="entry name" value="VWFA DOMAIN-CONTAINING PROTEIN"/>
    <property type="match status" value="1"/>
</dbReference>
<dbReference type="PROSITE" id="PS50005">
    <property type="entry name" value="TPR"/>
    <property type="match status" value="1"/>
</dbReference>
<evidence type="ECO:0000313" key="6">
    <source>
        <dbReference type="Proteomes" id="UP000470213"/>
    </source>
</evidence>
<name>A0A7X5LKN4_9ALTE</name>
<feature type="domain" description="VWFA" evidence="4">
    <location>
        <begin position="96"/>
        <end position="202"/>
    </location>
</feature>
<keyword evidence="6" id="KW-1185">Reference proteome</keyword>
<dbReference type="InterPro" id="IPR002035">
    <property type="entry name" value="VWF_A"/>
</dbReference>